<evidence type="ECO:0000256" key="15">
    <source>
        <dbReference type="ARBA" id="ARBA00048914"/>
    </source>
</evidence>
<keyword evidence="10 16" id="KW-0133">Cell shape</keyword>
<dbReference type="GO" id="GO:0005829">
    <property type="term" value="C:cytosol"/>
    <property type="evidence" value="ECO:0007669"/>
    <property type="project" value="TreeGrafter"/>
</dbReference>
<organism evidence="18 19">
    <name type="scientific">candidate division Kazan bacterium RIFCSPLOWO2_01_FULL_48_13</name>
    <dbReference type="NCBI Taxonomy" id="1798539"/>
    <lineage>
        <taxon>Bacteria</taxon>
        <taxon>Bacteria division Kazan-3B-28</taxon>
    </lineage>
</organism>
<dbReference type="InterPro" id="IPR016167">
    <property type="entry name" value="FAD-bd_PCMH_sub1"/>
</dbReference>
<comment type="pathway">
    <text evidence="4 16">Cell wall biogenesis; peptidoglycan biosynthesis.</text>
</comment>
<dbReference type="EMBL" id="METE01000002">
    <property type="protein sequence ID" value="OGB85517.1"/>
    <property type="molecule type" value="Genomic_DNA"/>
</dbReference>
<dbReference type="PROSITE" id="PS51387">
    <property type="entry name" value="FAD_PCMH"/>
    <property type="match status" value="1"/>
</dbReference>
<comment type="function">
    <text evidence="2 16">Cell wall formation.</text>
</comment>
<dbReference type="InterPro" id="IPR036635">
    <property type="entry name" value="MurB_C_sf"/>
</dbReference>
<keyword evidence="12 16" id="KW-0560">Oxidoreductase</keyword>
<feature type="active site" description="Proton donor" evidence="16">
    <location>
        <position position="227"/>
    </location>
</feature>
<dbReference type="GO" id="GO:0008360">
    <property type="term" value="P:regulation of cell shape"/>
    <property type="evidence" value="ECO:0007669"/>
    <property type="project" value="UniProtKB-KW"/>
</dbReference>
<comment type="similarity">
    <text evidence="16">Belongs to the MurB family.</text>
</comment>
<dbReference type="InterPro" id="IPR036318">
    <property type="entry name" value="FAD-bd_PCMH-like_sf"/>
</dbReference>
<evidence type="ECO:0000256" key="12">
    <source>
        <dbReference type="ARBA" id="ARBA00023002"/>
    </source>
</evidence>
<sequence>MINLAQRYKKLLAAYPGIRRRVKLSHYSTFKIGGPADLLVEAKLPEQLMEVIKRAQEFKVPYLLIGGGSNLLFDDMGFRGLVVKYSADRIEVDKKYNTAWVMAGCSLNRLVKQLAFHNLGGIDFLANIPGSVGGAVVGNAGCYGRSIGEALMEVEILEAMTGRVYSVGPDKLKFTYRHSLLKEKPNWIVLRANLQLTPDGKVRILRRIEEERQERLRKHPHAPCAGSFFKNPKGEAAWKLIDAAGMRGVTVGGARVSNKHPNHLINYRRATAKDIKKLADQVVAAVKKRLGTTLEPEIRYISPK</sequence>
<feature type="active site" evidence="16">
    <location>
        <position position="177"/>
    </location>
</feature>
<evidence type="ECO:0000256" key="6">
    <source>
        <dbReference type="ARBA" id="ARBA00022618"/>
    </source>
</evidence>
<dbReference type="PANTHER" id="PTHR21071">
    <property type="entry name" value="UDP-N-ACETYLENOLPYRUVOYLGLUCOSAMINE REDUCTASE"/>
    <property type="match status" value="1"/>
</dbReference>
<comment type="caution">
    <text evidence="18">The sequence shown here is derived from an EMBL/GenBank/DDBJ whole genome shotgun (WGS) entry which is preliminary data.</text>
</comment>
<evidence type="ECO:0000256" key="5">
    <source>
        <dbReference type="ARBA" id="ARBA00022490"/>
    </source>
</evidence>
<reference evidence="18 19" key="1">
    <citation type="journal article" date="2016" name="Nat. Commun.">
        <title>Thousands of microbial genomes shed light on interconnected biogeochemical processes in an aquifer system.</title>
        <authorList>
            <person name="Anantharaman K."/>
            <person name="Brown C.T."/>
            <person name="Hug L.A."/>
            <person name="Sharon I."/>
            <person name="Castelle C.J."/>
            <person name="Probst A.J."/>
            <person name="Thomas B.C."/>
            <person name="Singh A."/>
            <person name="Wilkins M.J."/>
            <person name="Karaoz U."/>
            <person name="Brodie E.L."/>
            <person name="Williams K.H."/>
            <person name="Hubbard S.S."/>
            <person name="Banfield J.F."/>
        </authorList>
    </citation>
    <scope>NUCLEOTIDE SEQUENCE [LARGE SCALE GENOMIC DNA]</scope>
</reference>
<comment type="subcellular location">
    <subcellularLocation>
        <location evidence="3 16">Cytoplasm</location>
    </subcellularLocation>
</comment>
<comment type="catalytic activity">
    <reaction evidence="15 16">
        <text>UDP-N-acetyl-alpha-D-muramate + NADP(+) = UDP-N-acetyl-3-O-(1-carboxyvinyl)-alpha-D-glucosamine + NADPH + H(+)</text>
        <dbReference type="Rhea" id="RHEA:12248"/>
        <dbReference type="ChEBI" id="CHEBI:15378"/>
        <dbReference type="ChEBI" id="CHEBI:57783"/>
        <dbReference type="ChEBI" id="CHEBI:58349"/>
        <dbReference type="ChEBI" id="CHEBI:68483"/>
        <dbReference type="ChEBI" id="CHEBI:70757"/>
        <dbReference type="EC" id="1.3.1.98"/>
    </reaction>
</comment>
<dbReference type="EC" id="1.3.1.98" evidence="16"/>
<proteinExistence type="inferred from homology"/>
<dbReference type="InterPro" id="IPR016166">
    <property type="entry name" value="FAD-bd_PCMH"/>
</dbReference>
<dbReference type="SUPFAM" id="SSF56194">
    <property type="entry name" value="Uridine diphospho-N-Acetylenolpyruvylglucosamine reductase, MurB, C-terminal domain"/>
    <property type="match status" value="1"/>
</dbReference>
<keyword evidence="8 16" id="KW-0274">FAD</keyword>
<evidence type="ECO:0000256" key="11">
    <source>
        <dbReference type="ARBA" id="ARBA00022984"/>
    </source>
</evidence>
<evidence type="ECO:0000256" key="13">
    <source>
        <dbReference type="ARBA" id="ARBA00023306"/>
    </source>
</evidence>
<dbReference type="GO" id="GO:0051301">
    <property type="term" value="P:cell division"/>
    <property type="evidence" value="ECO:0007669"/>
    <property type="project" value="UniProtKB-KW"/>
</dbReference>
<dbReference type="NCBIfam" id="NF010480">
    <property type="entry name" value="PRK13905.1"/>
    <property type="match status" value="1"/>
</dbReference>
<evidence type="ECO:0000256" key="9">
    <source>
        <dbReference type="ARBA" id="ARBA00022857"/>
    </source>
</evidence>
<evidence type="ECO:0000256" key="10">
    <source>
        <dbReference type="ARBA" id="ARBA00022960"/>
    </source>
</evidence>
<evidence type="ECO:0000256" key="3">
    <source>
        <dbReference type="ARBA" id="ARBA00004496"/>
    </source>
</evidence>
<dbReference type="GO" id="GO:0009252">
    <property type="term" value="P:peptidoglycan biosynthetic process"/>
    <property type="evidence" value="ECO:0007669"/>
    <property type="project" value="UniProtKB-UniRule"/>
</dbReference>
<evidence type="ECO:0000256" key="8">
    <source>
        <dbReference type="ARBA" id="ARBA00022827"/>
    </source>
</evidence>
<feature type="domain" description="FAD-binding PCMH-type" evidence="17">
    <location>
        <begin position="32"/>
        <end position="199"/>
    </location>
</feature>
<evidence type="ECO:0000256" key="14">
    <source>
        <dbReference type="ARBA" id="ARBA00023316"/>
    </source>
</evidence>
<dbReference type="Gene3D" id="3.90.78.10">
    <property type="entry name" value="UDP-N-acetylenolpyruvoylglucosamine reductase, C-terminal domain"/>
    <property type="match status" value="1"/>
</dbReference>
<dbReference type="Gene3D" id="3.30.465.10">
    <property type="match status" value="1"/>
</dbReference>
<evidence type="ECO:0000313" key="19">
    <source>
        <dbReference type="Proteomes" id="UP000179010"/>
    </source>
</evidence>
<feature type="active site" evidence="16">
    <location>
        <position position="297"/>
    </location>
</feature>
<evidence type="ECO:0000256" key="4">
    <source>
        <dbReference type="ARBA" id="ARBA00004752"/>
    </source>
</evidence>
<comment type="cofactor">
    <cofactor evidence="1 16">
        <name>FAD</name>
        <dbReference type="ChEBI" id="CHEBI:57692"/>
    </cofactor>
</comment>
<evidence type="ECO:0000256" key="16">
    <source>
        <dbReference type="HAMAP-Rule" id="MF_00037"/>
    </source>
</evidence>
<dbReference type="InterPro" id="IPR016169">
    <property type="entry name" value="FAD-bd_PCMH_sub2"/>
</dbReference>
<dbReference type="InterPro" id="IPR011601">
    <property type="entry name" value="MurB_C"/>
</dbReference>
<name>A0A1F4PPB6_UNCK3</name>
<dbReference type="GO" id="GO:0071555">
    <property type="term" value="P:cell wall organization"/>
    <property type="evidence" value="ECO:0007669"/>
    <property type="project" value="UniProtKB-KW"/>
</dbReference>
<evidence type="ECO:0000313" key="18">
    <source>
        <dbReference type="EMBL" id="OGB85517.1"/>
    </source>
</evidence>
<gene>
    <name evidence="16" type="primary">murB</name>
    <name evidence="18" type="ORF">A2994_00635</name>
</gene>
<evidence type="ECO:0000256" key="2">
    <source>
        <dbReference type="ARBA" id="ARBA00003921"/>
    </source>
</evidence>
<accession>A0A1F4PPB6</accession>
<keyword evidence="7 16" id="KW-0285">Flavoprotein</keyword>
<dbReference type="STRING" id="1798539.A2994_00635"/>
<protein>
    <recommendedName>
        <fullName evidence="16">UDP-N-acetylenolpyruvoylglucosamine reductase</fullName>
        <ecNumber evidence="16">1.3.1.98</ecNumber>
    </recommendedName>
    <alternativeName>
        <fullName evidence="16">UDP-N-acetylmuramate dehydrogenase</fullName>
    </alternativeName>
</protein>
<dbReference type="SUPFAM" id="SSF56176">
    <property type="entry name" value="FAD-binding/transporter-associated domain-like"/>
    <property type="match status" value="1"/>
</dbReference>
<dbReference type="GO" id="GO:0008762">
    <property type="term" value="F:UDP-N-acetylmuramate dehydrogenase activity"/>
    <property type="evidence" value="ECO:0007669"/>
    <property type="project" value="UniProtKB-UniRule"/>
</dbReference>
<keyword evidence="14 16" id="KW-0961">Cell wall biogenesis/degradation</keyword>
<keyword evidence="5 16" id="KW-0963">Cytoplasm</keyword>
<evidence type="ECO:0000256" key="1">
    <source>
        <dbReference type="ARBA" id="ARBA00001974"/>
    </source>
</evidence>
<keyword evidence="6 16" id="KW-0132">Cell division</keyword>
<dbReference type="Proteomes" id="UP000179010">
    <property type="component" value="Unassembled WGS sequence"/>
</dbReference>
<dbReference type="PANTHER" id="PTHR21071:SF4">
    <property type="entry name" value="UDP-N-ACETYLENOLPYRUVOYLGLUCOSAMINE REDUCTASE"/>
    <property type="match status" value="1"/>
</dbReference>
<dbReference type="HAMAP" id="MF_00037">
    <property type="entry name" value="MurB"/>
    <property type="match status" value="1"/>
</dbReference>
<dbReference type="NCBIfam" id="TIGR00179">
    <property type="entry name" value="murB"/>
    <property type="match status" value="1"/>
</dbReference>
<keyword evidence="11 16" id="KW-0573">Peptidoglycan synthesis</keyword>
<evidence type="ECO:0000259" key="17">
    <source>
        <dbReference type="PROSITE" id="PS51387"/>
    </source>
</evidence>
<dbReference type="InterPro" id="IPR006094">
    <property type="entry name" value="Oxid_FAD_bind_N"/>
</dbReference>
<dbReference type="GO" id="GO:0071949">
    <property type="term" value="F:FAD binding"/>
    <property type="evidence" value="ECO:0007669"/>
    <property type="project" value="InterPro"/>
</dbReference>
<evidence type="ECO:0000256" key="7">
    <source>
        <dbReference type="ARBA" id="ARBA00022630"/>
    </source>
</evidence>
<dbReference type="Pfam" id="PF02873">
    <property type="entry name" value="MurB_C"/>
    <property type="match status" value="1"/>
</dbReference>
<keyword evidence="13 16" id="KW-0131">Cell cycle</keyword>
<dbReference type="UniPathway" id="UPA00219"/>
<keyword evidence="9 16" id="KW-0521">NADP</keyword>
<dbReference type="InterPro" id="IPR003170">
    <property type="entry name" value="MurB"/>
</dbReference>
<dbReference type="Gene3D" id="3.30.43.10">
    <property type="entry name" value="Uridine Diphospho-n-acetylenolpyruvylglucosamine Reductase, domain 2"/>
    <property type="match status" value="1"/>
</dbReference>
<dbReference type="Pfam" id="PF01565">
    <property type="entry name" value="FAD_binding_4"/>
    <property type="match status" value="1"/>
</dbReference>
<dbReference type="AlphaFoldDB" id="A0A1F4PPB6"/>